<comment type="caution">
    <text evidence="1">The sequence shown here is derived from an EMBL/GenBank/DDBJ whole genome shotgun (WGS) entry which is preliminary data.</text>
</comment>
<keyword evidence="2" id="KW-1185">Reference proteome</keyword>
<dbReference type="EMBL" id="JBEDUW010000006">
    <property type="protein sequence ID" value="KAK9922657.1"/>
    <property type="molecule type" value="Genomic_DNA"/>
</dbReference>
<proteinExistence type="predicted"/>
<gene>
    <name evidence="1" type="ORF">M0R45_031112</name>
</gene>
<sequence>MDARRSSSSRGQKSKCCDKATEFLCSACLLCVSCPLTVVWCCIKLPCKVGWHAVQHARKSVCGSGKRVYASYSSFSDIDLNILPGKSHRCTQSSLRAPS</sequence>
<dbReference type="Proteomes" id="UP001457282">
    <property type="component" value="Unassembled WGS sequence"/>
</dbReference>
<evidence type="ECO:0000313" key="1">
    <source>
        <dbReference type="EMBL" id="KAK9922657.1"/>
    </source>
</evidence>
<accession>A0AAW1WD53</accession>
<dbReference type="AlphaFoldDB" id="A0AAW1WD53"/>
<evidence type="ECO:0000313" key="2">
    <source>
        <dbReference type="Proteomes" id="UP001457282"/>
    </source>
</evidence>
<organism evidence="1 2">
    <name type="scientific">Rubus argutus</name>
    <name type="common">Southern blackberry</name>
    <dbReference type="NCBI Taxonomy" id="59490"/>
    <lineage>
        <taxon>Eukaryota</taxon>
        <taxon>Viridiplantae</taxon>
        <taxon>Streptophyta</taxon>
        <taxon>Embryophyta</taxon>
        <taxon>Tracheophyta</taxon>
        <taxon>Spermatophyta</taxon>
        <taxon>Magnoliopsida</taxon>
        <taxon>eudicotyledons</taxon>
        <taxon>Gunneridae</taxon>
        <taxon>Pentapetalae</taxon>
        <taxon>rosids</taxon>
        <taxon>fabids</taxon>
        <taxon>Rosales</taxon>
        <taxon>Rosaceae</taxon>
        <taxon>Rosoideae</taxon>
        <taxon>Rosoideae incertae sedis</taxon>
        <taxon>Rubus</taxon>
    </lineage>
</organism>
<protein>
    <submittedName>
        <fullName evidence="1">Uncharacterized protein</fullName>
    </submittedName>
</protein>
<name>A0AAW1WD53_RUBAR</name>
<reference evidence="1 2" key="1">
    <citation type="journal article" date="2023" name="G3 (Bethesda)">
        <title>A chromosome-length genome assembly and annotation of blackberry (Rubus argutus, cv. 'Hillquist').</title>
        <authorList>
            <person name="Bruna T."/>
            <person name="Aryal R."/>
            <person name="Dudchenko O."/>
            <person name="Sargent D.J."/>
            <person name="Mead D."/>
            <person name="Buti M."/>
            <person name="Cavallini A."/>
            <person name="Hytonen T."/>
            <person name="Andres J."/>
            <person name="Pham M."/>
            <person name="Weisz D."/>
            <person name="Mascagni F."/>
            <person name="Usai G."/>
            <person name="Natali L."/>
            <person name="Bassil N."/>
            <person name="Fernandez G.E."/>
            <person name="Lomsadze A."/>
            <person name="Armour M."/>
            <person name="Olukolu B."/>
            <person name="Poorten T."/>
            <person name="Britton C."/>
            <person name="Davik J."/>
            <person name="Ashrafi H."/>
            <person name="Aiden E.L."/>
            <person name="Borodovsky M."/>
            <person name="Worthington M."/>
        </authorList>
    </citation>
    <scope>NUCLEOTIDE SEQUENCE [LARGE SCALE GENOMIC DNA]</scope>
    <source>
        <strain evidence="1">PI 553951</strain>
    </source>
</reference>